<sequence>MAISFTIYSMISLSIFISAVTKAWMETNDICETCIEIITNNSYFVLILNMFLVTIYAFLRQIRVFFLGEFMNSEYQSASSELVKSIVPILFPILYQYAKSEPSLYFQLVPAIMVTYLKELVIIKINSFSLTLNGVTEATHVKLFILNIILFASCFQITVNYYAHPDSSKHYLIGGIASLYISCAIRLLQYMQKHLYFLTDLSNGTDVKSFHTNKIIDLVYSFISIIACVICHLDYVSVDISDRWHLLIDLIKQSTMILHNISDYLKWVGLCKQINTSLESPTDEELENNDICIICRMKMNKNDSKKIPCGHCFHTDCLSIWVGTQQKCPICSSDISTLFKKHLAEKLYLREVQDEIVFEANNNANQNQNRDNNIDDIYQNEIQELIEFEQLLEQHFGEKQFEPEEALNEMQSENVNTTENVNTSENVNNTESVNTTENVNTTKNVNTTEDVNTSEDVNTTENVNTSENIDQNIPNVNPFAFGLNIQQENKPVNQVIQQKEEISKEEILREIELMKKNLENLQKIVEQMS</sequence>
<keyword evidence="5" id="KW-1133">Transmembrane helix</keyword>
<evidence type="ECO:0000256" key="1">
    <source>
        <dbReference type="ARBA" id="ARBA00022723"/>
    </source>
</evidence>
<keyword evidence="5" id="KW-0812">Transmembrane</keyword>
<proteinExistence type="predicted"/>
<name>A0A1J4L0K4_9EUKA</name>
<keyword evidence="5" id="KW-0472">Membrane</keyword>
<dbReference type="PROSITE" id="PS50089">
    <property type="entry name" value="ZF_RING_2"/>
    <property type="match status" value="1"/>
</dbReference>
<accession>A0A1J4L0K4</accession>
<dbReference type="RefSeq" id="XP_068370185.1">
    <property type="nucleotide sequence ID" value="XM_068496836.1"/>
</dbReference>
<keyword evidence="3" id="KW-0862">Zinc</keyword>
<evidence type="ECO:0000256" key="2">
    <source>
        <dbReference type="ARBA" id="ARBA00022771"/>
    </source>
</evidence>
<dbReference type="EMBL" id="MLAK01000046">
    <property type="protein sequence ID" value="OHT17049.1"/>
    <property type="molecule type" value="Genomic_DNA"/>
</dbReference>
<dbReference type="Proteomes" id="UP000179807">
    <property type="component" value="Unassembled WGS sequence"/>
</dbReference>
<dbReference type="VEuPathDB" id="TrichDB:TRFO_12765"/>
<keyword evidence="1" id="KW-0479">Metal-binding</keyword>
<feature type="transmembrane region" description="Helical" evidence="5">
    <location>
        <begin position="144"/>
        <end position="164"/>
    </location>
</feature>
<keyword evidence="8" id="KW-1185">Reference proteome</keyword>
<dbReference type="GO" id="GO:0061630">
    <property type="term" value="F:ubiquitin protein ligase activity"/>
    <property type="evidence" value="ECO:0007669"/>
    <property type="project" value="TreeGrafter"/>
</dbReference>
<evidence type="ECO:0000313" key="7">
    <source>
        <dbReference type="EMBL" id="OHT17049.1"/>
    </source>
</evidence>
<dbReference type="InterPro" id="IPR013083">
    <property type="entry name" value="Znf_RING/FYVE/PHD"/>
</dbReference>
<feature type="transmembrane region" description="Helical" evidence="5">
    <location>
        <begin position="170"/>
        <end position="188"/>
    </location>
</feature>
<dbReference type="InterPro" id="IPR001841">
    <property type="entry name" value="Znf_RING"/>
</dbReference>
<dbReference type="GO" id="GO:0012505">
    <property type="term" value="C:endomembrane system"/>
    <property type="evidence" value="ECO:0007669"/>
    <property type="project" value="TreeGrafter"/>
</dbReference>
<reference evidence="7" key="1">
    <citation type="submission" date="2016-10" db="EMBL/GenBank/DDBJ databases">
        <authorList>
            <person name="Benchimol M."/>
            <person name="Almeida L.G."/>
            <person name="Vasconcelos A.T."/>
            <person name="Perreira-Neves A."/>
            <person name="Rosa I.A."/>
            <person name="Tasca T."/>
            <person name="Bogo M.R."/>
            <person name="de Souza W."/>
        </authorList>
    </citation>
    <scope>NUCLEOTIDE SEQUENCE [LARGE SCALE GENOMIC DNA]</scope>
    <source>
        <strain evidence="7">K</strain>
    </source>
</reference>
<evidence type="ECO:0000256" key="4">
    <source>
        <dbReference type="PROSITE-ProRule" id="PRU00175"/>
    </source>
</evidence>
<evidence type="ECO:0000256" key="5">
    <source>
        <dbReference type="SAM" id="Phobius"/>
    </source>
</evidence>
<feature type="domain" description="RING-type" evidence="6">
    <location>
        <begin position="292"/>
        <end position="332"/>
    </location>
</feature>
<evidence type="ECO:0000313" key="8">
    <source>
        <dbReference type="Proteomes" id="UP000179807"/>
    </source>
</evidence>
<gene>
    <name evidence="7" type="ORF">TRFO_12765</name>
</gene>
<dbReference type="PANTHER" id="PTHR22763">
    <property type="entry name" value="RING ZINC FINGER PROTEIN"/>
    <property type="match status" value="1"/>
</dbReference>
<feature type="transmembrane region" description="Helical" evidence="5">
    <location>
        <begin position="37"/>
        <end position="59"/>
    </location>
</feature>
<keyword evidence="2 4" id="KW-0863">Zinc-finger</keyword>
<dbReference type="SUPFAM" id="SSF57850">
    <property type="entry name" value="RING/U-box"/>
    <property type="match status" value="1"/>
</dbReference>
<evidence type="ECO:0000256" key="3">
    <source>
        <dbReference type="ARBA" id="ARBA00022833"/>
    </source>
</evidence>
<organism evidence="7 8">
    <name type="scientific">Tritrichomonas foetus</name>
    <dbReference type="NCBI Taxonomy" id="1144522"/>
    <lineage>
        <taxon>Eukaryota</taxon>
        <taxon>Metamonada</taxon>
        <taxon>Parabasalia</taxon>
        <taxon>Tritrichomonadida</taxon>
        <taxon>Tritrichomonadidae</taxon>
        <taxon>Tritrichomonas</taxon>
    </lineage>
</organism>
<feature type="transmembrane region" description="Helical" evidence="5">
    <location>
        <begin position="7"/>
        <end position="25"/>
    </location>
</feature>
<dbReference type="InterPro" id="IPR050731">
    <property type="entry name" value="HRD1_E3_ubiq-ligases"/>
</dbReference>
<dbReference type="GeneID" id="94831540"/>
<comment type="caution">
    <text evidence="7">The sequence shown here is derived from an EMBL/GenBank/DDBJ whole genome shotgun (WGS) entry which is preliminary data.</text>
</comment>
<dbReference type="SMART" id="SM00184">
    <property type="entry name" value="RING"/>
    <property type="match status" value="1"/>
</dbReference>
<dbReference type="OrthoDB" id="7759664at2759"/>
<evidence type="ECO:0000259" key="6">
    <source>
        <dbReference type="PROSITE" id="PS50089"/>
    </source>
</evidence>
<feature type="transmembrane region" description="Helical" evidence="5">
    <location>
        <begin position="218"/>
        <end position="238"/>
    </location>
</feature>
<dbReference type="Gene3D" id="3.30.40.10">
    <property type="entry name" value="Zinc/RING finger domain, C3HC4 (zinc finger)"/>
    <property type="match status" value="1"/>
</dbReference>
<dbReference type="GO" id="GO:0008270">
    <property type="term" value="F:zinc ion binding"/>
    <property type="evidence" value="ECO:0007669"/>
    <property type="project" value="UniProtKB-KW"/>
</dbReference>
<protein>
    <recommendedName>
        <fullName evidence="6">RING-type domain-containing protein</fullName>
    </recommendedName>
</protein>
<dbReference type="AlphaFoldDB" id="A0A1J4L0K4"/>
<dbReference type="Pfam" id="PF13639">
    <property type="entry name" value="zf-RING_2"/>
    <property type="match status" value="1"/>
</dbReference>
<dbReference type="GO" id="GO:0043161">
    <property type="term" value="P:proteasome-mediated ubiquitin-dependent protein catabolic process"/>
    <property type="evidence" value="ECO:0007669"/>
    <property type="project" value="TreeGrafter"/>
</dbReference>
<feature type="transmembrane region" description="Helical" evidence="5">
    <location>
        <begin position="104"/>
        <end position="123"/>
    </location>
</feature>